<dbReference type="HAMAP" id="MF_00265">
    <property type="entry name" value="VapC_Nob1"/>
    <property type="match status" value="1"/>
</dbReference>
<organism evidence="8 9">
    <name type="scientific">Cellulomonas flavigena (strain ATCC 482 / DSM 20109 / BCRC 11376 / JCM 18109 / NBRC 3775 / NCIMB 8073 / NRS 134)</name>
    <dbReference type="NCBI Taxonomy" id="446466"/>
    <lineage>
        <taxon>Bacteria</taxon>
        <taxon>Bacillati</taxon>
        <taxon>Actinomycetota</taxon>
        <taxon>Actinomycetes</taxon>
        <taxon>Micrococcales</taxon>
        <taxon>Cellulomonadaceae</taxon>
        <taxon>Cellulomonas</taxon>
    </lineage>
</organism>
<feature type="binding site" evidence="6">
    <location>
        <position position="91"/>
    </location>
    <ligand>
        <name>Mg(2+)</name>
        <dbReference type="ChEBI" id="CHEBI:18420"/>
    </ligand>
</feature>
<dbReference type="SUPFAM" id="SSF88723">
    <property type="entry name" value="PIN domain-like"/>
    <property type="match status" value="1"/>
</dbReference>
<dbReference type="InterPro" id="IPR002716">
    <property type="entry name" value="PIN_dom"/>
</dbReference>
<keyword evidence="3 6" id="KW-0479">Metal-binding</keyword>
<dbReference type="GO" id="GO:0004540">
    <property type="term" value="F:RNA nuclease activity"/>
    <property type="evidence" value="ECO:0007669"/>
    <property type="project" value="InterPro"/>
</dbReference>
<dbReference type="STRING" id="446466.Cfla_3354"/>
<dbReference type="GO" id="GO:0000287">
    <property type="term" value="F:magnesium ion binding"/>
    <property type="evidence" value="ECO:0007669"/>
    <property type="project" value="UniProtKB-UniRule"/>
</dbReference>
<dbReference type="GO" id="GO:0016787">
    <property type="term" value="F:hydrolase activity"/>
    <property type="evidence" value="ECO:0007669"/>
    <property type="project" value="UniProtKB-KW"/>
</dbReference>
<proteinExistence type="inferred from homology"/>
<evidence type="ECO:0000259" key="7">
    <source>
        <dbReference type="Pfam" id="PF01850"/>
    </source>
</evidence>
<dbReference type="Gene3D" id="3.40.50.1010">
    <property type="entry name" value="5'-nuclease"/>
    <property type="match status" value="1"/>
</dbReference>
<keyword evidence="4 6" id="KW-0378">Hydrolase</keyword>
<dbReference type="GO" id="GO:0090729">
    <property type="term" value="F:toxin activity"/>
    <property type="evidence" value="ECO:0007669"/>
    <property type="project" value="UniProtKB-KW"/>
</dbReference>
<evidence type="ECO:0000256" key="3">
    <source>
        <dbReference type="ARBA" id="ARBA00022723"/>
    </source>
</evidence>
<comment type="similarity">
    <text evidence="6">Belongs to the PINc/VapC protein family.</text>
</comment>
<keyword evidence="6" id="KW-0800">Toxin</keyword>
<keyword evidence="5 6" id="KW-0460">Magnesium</keyword>
<keyword evidence="1 6" id="KW-1277">Toxin-antitoxin system</keyword>
<dbReference type="InterPro" id="IPR022907">
    <property type="entry name" value="VapC_family"/>
</dbReference>
<dbReference type="EC" id="3.1.-.-" evidence="6"/>
<dbReference type="InterPro" id="IPR029060">
    <property type="entry name" value="PIN-like_dom_sf"/>
</dbReference>
<accession>D5UC74</accession>
<keyword evidence="2 6" id="KW-0540">Nuclease</keyword>
<evidence type="ECO:0000256" key="2">
    <source>
        <dbReference type="ARBA" id="ARBA00022722"/>
    </source>
</evidence>
<evidence type="ECO:0000256" key="6">
    <source>
        <dbReference type="HAMAP-Rule" id="MF_00265"/>
    </source>
</evidence>
<evidence type="ECO:0000256" key="4">
    <source>
        <dbReference type="ARBA" id="ARBA00022801"/>
    </source>
</evidence>
<evidence type="ECO:0000256" key="5">
    <source>
        <dbReference type="ARBA" id="ARBA00022842"/>
    </source>
</evidence>
<protein>
    <recommendedName>
        <fullName evidence="6">Ribonuclease VapC</fullName>
        <shortName evidence="6">RNase VapC</shortName>
        <ecNumber evidence="6">3.1.-.-</ecNumber>
    </recommendedName>
    <alternativeName>
        <fullName evidence="6">Toxin VapC</fullName>
    </alternativeName>
</protein>
<dbReference type="eggNOG" id="COG4374">
    <property type="taxonomic scope" value="Bacteria"/>
</dbReference>
<name>D5UC74_CELFN</name>
<comment type="cofactor">
    <cofactor evidence="6">
        <name>Mg(2+)</name>
        <dbReference type="ChEBI" id="CHEBI:18420"/>
    </cofactor>
</comment>
<comment type="function">
    <text evidence="6">Toxic component of a toxin-antitoxin (TA) system. An RNase.</text>
</comment>
<dbReference type="AlphaFoldDB" id="D5UC74"/>
<keyword evidence="9" id="KW-1185">Reference proteome</keyword>
<dbReference type="Pfam" id="PF01850">
    <property type="entry name" value="PIN"/>
    <property type="match status" value="1"/>
</dbReference>
<dbReference type="HOGENOM" id="CLU_135601_0_0_11"/>
<dbReference type="CDD" id="cd18682">
    <property type="entry name" value="PIN_VapC-like"/>
    <property type="match status" value="1"/>
</dbReference>
<sequence>MTTVLDASAILAYLGGETGADVAEQALTDGAVCSAVNWSEAAQKVRAAGGDWSVAAALLSSYGLTVHDATTTDAERAASRWVRGDGLSLGDRFCLALGDRLDATVLTADRAWAAEPRVRLIR</sequence>
<evidence type="ECO:0000256" key="1">
    <source>
        <dbReference type="ARBA" id="ARBA00022649"/>
    </source>
</evidence>
<dbReference type="EMBL" id="CP001964">
    <property type="protein sequence ID" value="ADG76233.1"/>
    <property type="molecule type" value="Genomic_DNA"/>
</dbReference>
<gene>
    <name evidence="6" type="primary">vapC</name>
    <name evidence="8" type="ordered locus">Cfla_3354</name>
</gene>
<evidence type="ECO:0000313" key="9">
    <source>
        <dbReference type="Proteomes" id="UP000000849"/>
    </source>
</evidence>
<evidence type="ECO:0000313" key="8">
    <source>
        <dbReference type="EMBL" id="ADG76233.1"/>
    </source>
</evidence>
<feature type="domain" description="PIN" evidence="7">
    <location>
        <begin position="4"/>
        <end position="112"/>
    </location>
</feature>
<dbReference type="Proteomes" id="UP000000849">
    <property type="component" value="Chromosome"/>
</dbReference>
<reference evidence="8 9" key="1">
    <citation type="journal article" date="2010" name="Stand. Genomic Sci.">
        <title>Complete genome sequence of Cellulomonas flavigena type strain (134).</title>
        <authorList>
            <person name="Abt B."/>
            <person name="Foster B."/>
            <person name="Lapidus A."/>
            <person name="Clum A."/>
            <person name="Sun H."/>
            <person name="Pukall R."/>
            <person name="Lucas S."/>
            <person name="Glavina Del Rio T."/>
            <person name="Nolan M."/>
            <person name="Tice H."/>
            <person name="Cheng J.F."/>
            <person name="Pitluck S."/>
            <person name="Liolios K."/>
            <person name="Ivanova N."/>
            <person name="Mavromatis K."/>
            <person name="Ovchinnikova G."/>
            <person name="Pati A."/>
            <person name="Goodwin L."/>
            <person name="Chen A."/>
            <person name="Palaniappan K."/>
            <person name="Land M."/>
            <person name="Hauser L."/>
            <person name="Chang Y.J."/>
            <person name="Jeffries C.D."/>
            <person name="Rohde M."/>
            <person name="Goker M."/>
            <person name="Woyke T."/>
            <person name="Bristow J."/>
            <person name="Eisen J.A."/>
            <person name="Markowitz V."/>
            <person name="Hugenholtz P."/>
            <person name="Kyrpides N.C."/>
            <person name="Klenk H.P."/>
        </authorList>
    </citation>
    <scope>NUCLEOTIDE SEQUENCE [LARGE SCALE GENOMIC DNA]</scope>
    <source>
        <strain evidence="9">ATCC 482 / DSM 20109 / BCRC 11376 / JCM 18109 / NBRC 3775 / NCIMB 8073 / NRS 134</strain>
    </source>
</reference>
<feature type="binding site" evidence="6">
    <location>
        <position position="6"/>
    </location>
    <ligand>
        <name>Mg(2+)</name>
        <dbReference type="ChEBI" id="CHEBI:18420"/>
    </ligand>
</feature>
<dbReference type="RefSeq" id="WP_013118562.1">
    <property type="nucleotide sequence ID" value="NC_014151.1"/>
</dbReference>
<dbReference type="KEGG" id="cfl:Cfla_3354"/>